<gene>
    <name evidence="1" type="ORF">FWK35_00012499</name>
</gene>
<organism evidence="1 2">
    <name type="scientific">Aphis craccivora</name>
    <name type="common">Cowpea aphid</name>
    <dbReference type="NCBI Taxonomy" id="307492"/>
    <lineage>
        <taxon>Eukaryota</taxon>
        <taxon>Metazoa</taxon>
        <taxon>Ecdysozoa</taxon>
        <taxon>Arthropoda</taxon>
        <taxon>Hexapoda</taxon>
        <taxon>Insecta</taxon>
        <taxon>Pterygota</taxon>
        <taxon>Neoptera</taxon>
        <taxon>Paraneoptera</taxon>
        <taxon>Hemiptera</taxon>
        <taxon>Sternorrhyncha</taxon>
        <taxon>Aphidomorpha</taxon>
        <taxon>Aphidoidea</taxon>
        <taxon>Aphididae</taxon>
        <taxon>Aphidini</taxon>
        <taxon>Aphis</taxon>
        <taxon>Aphis</taxon>
    </lineage>
</organism>
<comment type="caution">
    <text evidence="1">The sequence shown here is derived from an EMBL/GenBank/DDBJ whole genome shotgun (WGS) entry which is preliminary data.</text>
</comment>
<dbReference type="EMBL" id="VUJU01002472">
    <property type="protein sequence ID" value="KAF0761184.1"/>
    <property type="molecule type" value="Genomic_DNA"/>
</dbReference>
<dbReference type="Proteomes" id="UP000478052">
    <property type="component" value="Unassembled WGS sequence"/>
</dbReference>
<keyword evidence="2" id="KW-1185">Reference proteome</keyword>
<evidence type="ECO:0000313" key="2">
    <source>
        <dbReference type="Proteomes" id="UP000478052"/>
    </source>
</evidence>
<reference evidence="1 2" key="1">
    <citation type="submission" date="2019-08" db="EMBL/GenBank/DDBJ databases">
        <title>Whole genome of Aphis craccivora.</title>
        <authorList>
            <person name="Voronova N.V."/>
            <person name="Shulinski R.S."/>
            <person name="Bandarenka Y.V."/>
            <person name="Zhorov D.G."/>
            <person name="Warner D."/>
        </authorList>
    </citation>
    <scope>NUCLEOTIDE SEQUENCE [LARGE SCALE GENOMIC DNA]</scope>
    <source>
        <strain evidence="1">180601</strain>
        <tissue evidence="1">Whole Body</tissue>
    </source>
</reference>
<sequence length="94" mass="11098">MCQRILNYVSRTTVPKTSCHPAIGKPASITGRWRRMRRIDYIPIPSHSLYRRHIDKCEMTMTNSERSKECIDFTMMCVLDSERSEECIDFTMMC</sequence>
<feature type="non-terminal residue" evidence="1">
    <location>
        <position position="94"/>
    </location>
</feature>
<proteinExistence type="predicted"/>
<name>A0A6G0YU67_APHCR</name>
<protein>
    <submittedName>
        <fullName evidence="1">Uncharacterized protein</fullName>
    </submittedName>
</protein>
<evidence type="ECO:0000313" key="1">
    <source>
        <dbReference type="EMBL" id="KAF0761184.1"/>
    </source>
</evidence>
<dbReference type="AlphaFoldDB" id="A0A6G0YU67"/>
<accession>A0A6G0YU67</accession>